<dbReference type="InterPro" id="IPR007921">
    <property type="entry name" value="CHAP_dom"/>
</dbReference>
<proteinExistence type="predicted"/>
<organism evidence="2 3">
    <name type="scientific">Cryptosporangium phraense</name>
    <dbReference type="NCBI Taxonomy" id="2593070"/>
    <lineage>
        <taxon>Bacteria</taxon>
        <taxon>Bacillati</taxon>
        <taxon>Actinomycetota</taxon>
        <taxon>Actinomycetes</taxon>
        <taxon>Cryptosporangiales</taxon>
        <taxon>Cryptosporangiaceae</taxon>
        <taxon>Cryptosporangium</taxon>
    </lineage>
</organism>
<dbReference type="Pfam" id="PF01471">
    <property type="entry name" value="PG_binding_1"/>
    <property type="match status" value="4"/>
</dbReference>
<dbReference type="EMBL" id="VIRS01000028">
    <property type="protein sequence ID" value="TQS41272.1"/>
    <property type="molecule type" value="Genomic_DNA"/>
</dbReference>
<dbReference type="Gene3D" id="3.90.1720.10">
    <property type="entry name" value="endopeptidase domain like (from Nostoc punctiforme)"/>
    <property type="match status" value="1"/>
</dbReference>
<accession>A0A545AIX1</accession>
<name>A0A545AIX1_9ACTN</name>
<reference evidence="2 3" key="1">
    <citation type="submission" date="2019-07" db="EMBL/GenBank/DDBJ databases">
        <title>Cryptosporangium phraense sp. nov., isolated from plant litter.</title>
        <authorList>
            <person name="Suriyachadkun C."/>
        </authorList>
    </citation>
    <scope>NUCLEOTIDE SEQUENCE [LARGE SCALE GENOMIC DNA]</scope>
    <source>
        <strain evidence="2 3">A-T 5661</strain>
    </source>
</reference>
<evidence type="ECO:0000313" key="2">
    <source>
        <dbReference type="EMBL" id="TQS41272.1"/>
    </source>
</evidence>
<dbReference type="Gene3D" id="1.10.101.10">
    <property type="entry name" value="PGBD-like superfamily/PGBD"/>
    <property type="match status" value="4"/>
</dbReference>
<dbReference type="AlphaFoldDB" id="A0A545AIX1"/>
<dbReference type="InterPro" id="IPR002477">
    <property type="entry name" value="Peptidoglycan-bd-like"/>
</dbReference>
<feature type="domain" description="Peptidase C51" evidence="1">
    <location>
        <begin position="416"/>
        <end position="552"/>
    </location>
</feature>
<comment type="caution">
    <text evidence="2">The sequence shown here is derived from an EMBL/GenBank/DDBJ whole genome shotgun (WGS) entry which is preliminary data.</text>
</comment>
<dbReference type="InterPro" id="IPR036365">
    <property type="entry name" value="PGBD-like_sf"/>
</dbReference>
<evidence type="ECO:0000259" key="1">
    <source>
        <dbReference type="PROSITE" id="PS50911"/>
    </source>
</evidence>
<protein>
    <submittedName>
        <fullName evidence="2">CHAP domain-containing protein</fullName>
    </submittedName>
</protein>
<dbReference type="PROSITE" id="PS50911">
    <property type="entry name" value="CHAP"/>
    <property type="match status" value="1"/>
</dbReference>
<dbReference type="InParanoid" id="A0A545AIX1"/>
<gene>
    <name evidence="2" type="ORF">FL583_30620</name>
</gene>
<evidence type="ECO:0000313" key="3">
    <source>
        <dbReference type="Proteomes" id="UP000317982"/>
    </source>
</evidence>
<keyword evidence="3" id="KW-1185">Reference proteome</keyword>
<sequence length="554" mass="56704">MGQRGTPVRTTDRDPLRTLSAVHGGTQSRRHRVLSRSIRALMLAAALVAGVLTAAPAQAAAPAAINLLSSSCPTDIVQGQTSGCVTELQNLLNAHGANITVDGNFGANTLSAVKSFQASAAIGVDGRVGPITKDKLYIFSGLYPAPVDLRSASCPSDVIRGQNSGCVVELQNLLRHYGFRVEVDGDFGPATEAAVRSFQSANGLGVDGRVGPQTKAALYNLDEGPSQGLGVDLRSSACPSNIVQGQSGLCVSTLQALLNGKGQNISVDGEFGANTAAAVRAFQSSAGIGVDGQVGPQTKTALYSGTSGVPAPINLTSSSCPTDIVKGQKSGCVTELQSLLNHHGASLAVDGDFGGLTDSAVRRFQADAGLSVDGRVGPNTKSALYGVVTPPSSPPPGGGSSAILRVAQAEADAGVREGSARANSYGQSVGLSLSTSGYAWCAVFVSWVAQQTGATDYRHSYVDHWVHAAQNGTHGLSVTTSPAPGDIVAFDWDGNGDFTGGNEHIGIVRTVSGGASFTTVEGNTHAEGSSAPDGVFVRNRSTNDGYNVLFIRVR</sequence>
<dbReference type="InterPro" id="IPR036366">
    <property type="entry name" value="PGBDSf"/>
</dbReference>
<dbReference type="Proteomes" id="UP000317982">
    <property type="component" value="Unassembled WGS sequence"/>
</dbReference>
<dbReference type="Pfam" id="PF05257">
    <property type="entry name" value="CHAP"/>
    <property type="match status" value="1"/>
</dbReference>
<dbReference type="SUPFAM" id="SSF47090">
    <property type="entry name" value="PGBD-like"/>
    <property type="match status" value="4"/>
</dbReference>
<dbReference type="OrthoDB" id="9815541at2"/>